<evidence type="ECO:0000256" key="11">
    <source>
        <dbReference type="ARBA" id="ARBA00025652"/>
    </source>
</evidence>
<evidence type="ECO:0000313" key="16">
    <source>
        <dbReference type="Proteomes" id="UP001445076"/>
    </source>
</evidence>
<keyword evidence="8" id="KW-0539">Nucleus</keyword>
<dbReference type="GO" id="GO:0003684">
    <property type="term" value="F:damaged DNA binding"/>
    <property type="evidence" value="ECO:0007669"/>
    <property type="project" value="InterPro"/>
</dbReference>
<evidence type="ECO:0000256" key="12">
    <source>
        <dbReference type="ARBA" id="ARBA00044632"/>
    </source>
</evidence>
<reference evidence="15 16" key="1">
    <citation type="journal article" date="2024" name="BMC Genomics">
        <title>Genome assembly of redclaw crayfish (Cherax quadricarinatus) provides insights into its immune adaptation and hypoxia tolerance.</title>
        <authorList>
            <person name="Liu Z."/>
            <person name="Zheng J."/>
            <person name="Li H."/>
            <person name="Fang K."/>
            <person name="Wang S."/>
            <person name="He J."/>
            <person name="Zhou D."/>
            <person name="Weng S."/>
            <person name="Chi M."/>
            <person name="Gu Z."/>
            <person name="He J."/>
            <person name="Li F."/>
            <person name="Wang M."/>
        </authorList>
    </citation>
    <scope>NUCLEOTIDE SEQUENCE [LARGE SCALE GENOMIC DNA]</scope>
    <source>
        <strain evidence="15">ZL_2023a</strain>
    </source>
</reference>
<dbReference type="FunFam" id="1.10.340.30:FF:000006">
    <property type="entry name" value="N-glycosylase/DNA lyase isoform X2"/>
    <property type="match status" value="1"/>
</dbReference>
<dbReference type="Proteomes" id="UP001445076">
    <property type="component" value="Unassembled WGS sequence"/>
</dbReference>
<evidence type="ECO:0000256" key="8">
    <source>
        <dbReference type="ARBA" id="ARBA00023242"/>
    </source>
</evidence>
<comment type="function">
    <text evidence="11">DNA repair enzyme that incises DNA at 8-oxoG residues. Excises 7,8-dihydro-8-oxoguanine and 2,6-diamino-4-hydroxy-5-N-methylformamidopyrimidine (FAPY) from damaged DNA. Has a beta-lyase activity that nicks DNA 3' to the lesion.</text>
</comment>
<keyword evidence="6" id="KW-0234">DNA repair</keyword>
<dbReference type="InterPro" id="IPR011257">
    <property type="entry name" value="DNA_glycosylase"/>
</dbReference>
<comment type="caution">
    <text evidence="15">The sequence shown here is derived from an EMBL/GenBank/DDBJ whole genome shotgun (WGS) entry which is preliminary data.</text>
</comment>
<keyword evidence="7" id="KW-0456">Lyase</keyword>
<dbReference type="InterPro" id="IPR023170">
    <property type="entry name" value="HhH_base_excis_C"/>
</dbReference>
<evidence type="ECO:0000313" key="15">
    <source>
        <dbReference type="EMBL" id="KAK8739964.1"/>
    </source>
</evidence>
<dbReference type="FunFam" id="1.10.1670.10:FF:000005">
    <property type="entry name" value="N-glycosylase/DNA lyase OGG1"/>
    <property type="match status" value="1"/>
</dbReference>
<dbReference type="AlphaFoldDB" id="A0AAW0XPN5"/>
<evidence type="ECO:0000256" key="1">
    <source>
        <dbReference type="ARBA" id="ARBA00004123"/>
    </source>
</evidence>
<dbReference type="Gene3D" id="1.10.340.30">
    <property type="entry name" value="Hypothetical protein, domain 2"/>
    <property type="match status" value="1"/>
</dbReference>
<dbReference type="GO" id="GO:0140078">
    <property type="term" value="F:class I DNA-(apurinic or apyrimidinic site) endonuclease activity"/>
    <property type="evidence" value="ECO:0007669"/>
    <property type="project" value="UniProtKB-EC"/>
</dbReference>
<evidence type="ECO:0000259" key="14">
    <source>
        <dbReference type="SMART" id="SM00478"/>
    </source>
</evidence>
<keyword evidence="9" id="KW-0511">Multifunctional enzyme</keyword>
<evidence type="ECO:0000256" key="5">
    <source>
        <dbReference type="ARBA" id="ARBA00022801"/>
    </source>
</evidence>
<dbReference type="GO" id="GO:0006285">
    <property type="term" value="P:base-excision repair, AP site formation"/>
    <property type="evidence" value="ECO:0007669"/>
    <property type="project" value="TreeGrafter"/>
</dbReference>
<comment type="similarity">
    <text evidence="2">Belongs to the type-1 OGG1 family.</text>
</comment>
<dbReference type="InterPro" id="IPR052054">
    <property type="entry name" value="Oxidative_DNA_repair_enzyme"/>
</dbReference>
<dbReference type="PANTHER" id="PTHR10242:SF2">
    <property type="entry name" value="N-GLYCOSYLASE_DNA LYASE"/>
    <property type="match status" value="1"/>
</dbReference>
<keyword evidence="5" id="KW-0378">Hydrolase</keyword>
<evidence type="ECO:0000256" key="3">
    <source>
        <dbReference type="ARBA" id="ARBA00012720"/>
    </source>
</evidence>
<protein>
    <recommendedName>
        <fullName evidence="13">N-glycosylase/DNA lyase</fullName>
        <ecNumber evidence="3">4.2.99.18</ecNumber>
    </recommendedName>
</protein>
<dbReference type="GO" id="GO:0005634">
    <property type="term" value="C:nucleus"/>
    <property type="evidence" value="ECO:0007669"/>
    <property type="project" value="UniProtKB-SubCell"/>
</dbReference>
<keyword evidence="4" id="KW-0227">DNA damage</keyword>
<evidence type="ECO:0000256" key="4">
    <source>
        <dbReference type="ARBA" id="ARBA00022763"/>
    </source>
</evidence>
<dbReference type="Gene3D" id="1.10.1670.10">
    <property type="entry name" value="Helix-hairpin-Helix base-excision DNA repair enzymes (C-terminal)"/>
    <property type="match status" value="1"/>
</dbReference>
<dbReference type="SMART" id="SM00478">
    <property type="entry name" value="ENDO3c"/>
    <property type="match status" value="1"/>
</dbReference>
<dbReference type="GO" id="GO:0034039">
    <property type="term" value="F:8-oxo-7,8-dihydroguanine DNA N-glycosylase activity"/>
    <property type="evidence" value="ECO:0007669"/>
    <property type="project" value="TreeGrafter"/>
</dbReference>
<dbReference type="PANTHER" id="PTHR10242">
    <property type="entry name" value="8-OXOGUANINE DNA GLYCOSYLASE"/>
    <property type="match status" value="1"/>
</dbReference>
<dbReference type="InterPro" id="IPR012904">
    <property type="entry name" value="OGG_N"/>
</dbReference>
<evidence type="ECO:0000256" key="10">
    <source>
        <dbReference type="ARBA" id="ARBA00023295"/>
    </source>
</evidence>
<dbReference type="Pfam" id="PF07934">
    <property type="entry name" value="OGG_N"/>
    <property type="match status" value="1"/>
</dbReference>
<dbReference type="EMBL" id="JARKIK010000035">
    <property type="protein sequence ID" value="KAK8739964.1"/>
    <property type="molecule type" value="Genomic_DNA"/>
</dbReference>
<feature type="non-terminal residue" evidence="15">
    <location>
        <position position="1"/>
    </location>
</feature>
<evidence type="ECO:0000256" key="13">
    <source>
        <dbReference type="ARBA" id="ARBA00073127"/>
    </source>
</evidence>
<keyword evidence="16" id="KW-1185">Reference proteome</keyword>
<gene>
    <name evidence="15" type="ORF">OTU49_003288</name>
</gene>
<dbReference type="SUPFAM" id="SSF48150">
    <property type="entry name" value="DNA-glycosylase"/>
    <property type="match status" value="1"/>
</dbReference>
<evidence type="ECO:0000256" key="7">
    <source>
        <dbReference type="ARBA" id="ARBA00023239"/>
    </source>
</evidence>
<dbReference type="Pfam" id="PF00730">
    <property type="entry name" value="HhH-GPD"/>
    <property type="match status" value="1"/>
</dbReference>
<accession>A0AAW0XPN5</accession>
<feature type="domain" description="HhH-GPD" evidence="14">
    <location>
        <begin position="174"/>
        <end position="347"/>
    </location>
</feature>
<dbReference type="EC" id="4.2.99.18" evidence="3"/>
<dbReference type="Gene3D" id="3.30.310.40">
    <property type="match status" value="1"/>
</dbReference>
<name>A0AAW0XPN5_CHEQU</name>
<comment type="subcellular location">
    <subcellularLocation>
        <location evidence="1">Nucleus</location>
    </subcellularLocation>
</comment>
<organism evidence="15 16">
    <name type="scientific">Cherax quadricarinatus</name>
    <name type="common">Australian red claw crayfish</name>
    <dbReference type="NCBI Taxonomy" id="27406"/>
    <lineage>
        <taxon>Eukaryota</taxon>
        <taxon>Metazoa</taxon>
        <taxon>Ecdysozoa</taxon>
        <taxon>Arthropoda</taxon>
        <taxon>Crustacea</taxon>
        <taxon>Multicrustacea</taxon>
        <taxon>Malacostraca</taxon>
        <taxon>Eumalacostraca</taxon>
        <taxon>Eucarida</taxon>
        <taxon>Decapoda</taxon>
        <taxon>Pleocyemata</taxon>
        <taxon>Astacidea</taxon>
        <taxon>Parastacoidea</taxon>
        <taxon>Parastacidae</taxon>
        <taxon>Cherax</taxon>
    </lineage>
</organism>
<sequence length="366" mass="41928">SELRLDITLQCGQSFRWREISPGQWRGIIRNRVWTLSQDDSHIMFQTHSSENVSARQTDLSKQVSTIQMKQKASFGQATKRKNTEDIKMSPTNKRIRNNQYTKIYDCEINELNDIGENKLKEELRNYFRLDISLESMYSLWSKADVNFAAVSPQFHGVRIMNQDAVENVFSFICSSNNNIQRISLLVERLCKIYGSPLAAVDGITWHSFPGVSSLAAPGVEETLREHGFGYRAKYIHKSAQMIMEEGGDSWLHSLRSLPYYECHSQLMRLPGVGAKVSDCICLMSMGHLSAIPVDTHVFQIAARDYLPHLRTCKTVTEKVYHEIADHFRNVFGEYAGWAHSVLFSADLKKFERLKTEKKTTKNVCS</sequence>
<evidence type="ECO:0000256" key="9">
    <source>
        <dbReference type="ARBA" id="ARBA00023268"/>
    </source>
</evidence>
<dbReference type="SUPFAM" id="SSF55945">
    <property type="entry name" value="TATA-box binding protein-like"/>
    <property type="match status" value="1"/>
</dbReference>
<dbReference type="InterPro" id="IPR003265">
    <property type="entry name" value="HhH-GPD_domain"/>
</dbReference>
<comment type="catalytic activity">
    <reaction evidence="12">
        <text>2'-deoxyribonucleotide-(2'-deoxyribose 5'-phosphate)-2'-deoxyribonucleotide-DNA = a 3'-end 2'-deoxyribonucleotide-(2,3-dehydro-2,3-deoxyribose 5'-phosphate)-DNA + a 5'-end 5'-phospho-2'-deoxyribonucleoside-DNA + H(+)</text>
        <dbReference type="Rhea" id="RHEA:66592"/>
        <dbReference type="Rhea" id="RHEA-COMP:13180"/>
        <dbReference type="Rhea" id="RHEA-COMP:16897"/>
        <dbReference type="Rhea" id="RHEA-COMP:17067"/>
        <dbReference type="ChEBI" id="CHEBI:15378"/>
        <dbReference type="ChEBI" id="CHEBI:136412"/>
        <dbReference type="ChEBI" id="CHEBI:157695"/>
        <dbReference type="ChEBI" id="CHEBI:167181"/>
        <dbReference type="EC" id="4.2.99.18"/>
    </reaction>
</comment>
<evidence type="ECO:0000256" key="2">
    <source>
        <dbReference type="ARBA" id="ARBA00010679"/>
    </source>
</evidence>
<dbReference type="GO" id="GO:0006289">
    <property type="term" value="P:nucleotide-excision repair"/>
    <property type="evidence" value="ECO:0007669"/>
    <property type="project" value="InterPro"/>
</dbReference>
<evidence type="ECO:0000256" key="6">
    <source>
        <dbReference type="ARBA" id="ARBA00023204"/>
    </source>
</evidence>
<dbReference type="CDD" id="cd00056">
    <property type="entry name" value="ENDO3c"/>
    <property type="match status" value="1"/>
</dbReference>
<keyword evidence="10" id="KW-0326">Glycosidase</keyword>
<proteinExistence type="inferred from homology"/>